<keyword evidence="1" id="KW-0812">Transmembrane</keyword>
<dbReference type="OrthoDB" id="345640at2"/>
<evidence type="ECO:0000256" key="1">
    <source>
        <dbReference type="SAM" id="Phobius"/>
    </source>
</evidence>
<dbReference type="Proteomes" id="UP000002601">
    <property type="component" value="Chromosome"/>
</dbReference>
<protein>
    <submittedName>
        <fullName evidence="3">Type IV / VI secretion system protein, DotU family</fullName>
    </submittedName>
</protein>
<keyword evidence="4" id="KW-1185">Reference proteome</keyword>
<dbReference type="STRING" id="526222.Desal_0434"/>
<accession>C6BX21</accession>
<name>C6BX21_MARSD</name>
<keyword evidence="1" id="KW-0472">Membrane</keyword>
<feature type="domain" description="Type IV / VI secretion system DotU" evidence="2">
    <location>
        <begin position="3"/>
        <end position="111"/>
    </location>
</feature>
<dbReference type="Pfam" id="PF09850">
    <property type="entry name" value="DotU"/>
    <property type="match status" value="2"/>
</dbReference>
<dbReference type="Gene3D" id="1.25.40.590">
    <property type="entry name" value="Type IV / VI secretion system, DotU"/>
    <property type="match status" value="1"/>
</dbReference>
<evidence type="ECO:0000259" key="2">
    <source>
        <dbReference type="Pfam" id="PF09850"/>
    </source>
</evidence>
<keyword evidence="1" id="KW-1133">Transmembrane helix</keyword>
<reference evidence="3 4" key="1">
    <citation type="submission" date="2009-06" db="EMBL/GenBank/DDBJ databases">
        <title>Complete sequence of Desulfovibrio salexigens DSM 2638.</title>
        <authorList>
            <consortium name="US DOE Joint Genome Institute"/>
            <person name="Lucas S."/>
            <person name="Copeland A."/>
            <person name="Lapidus A."/>
            <person name="Glavina del Rio T."/>
            <person name="Tice H."/>
            <person name="Bruce D."/>
            <person name="Goodwin L."/>
            <person name="Pitluck S."/>
            <person name="Munk A.C."/>
            <person name="Brettin T."/>
            <person name="Detter J.C."/>
            <person name="Han C."/>
            <person name="Tapia R."/>
            <person name="Larimer F."/>
            <person name="Land M."/>
            <person name="Hauser L."/>
            <person name="Kyrpides N."/>
            <person name="Anderson I."/>
            <person name="Wall J.D."/>
            <person name="Arkin A.P."/>
            <person name="Dehal P."/>
            <person name="Chivian D."/>
            <person name="Giles B."/>
            <person name="Hazen T.C."/>
        </authorList>
    </citation>
    <scope>NUCLEOTIDE SEQUENCE [LARGE SCALE GENOMIC DNA]</scope>
    <source>
        <strain evidence="4">ATCC 14822 / DSM 2638 / NCIMB 8403 / VKM B-1763</strain>
    </source>
</reference>
<proteinExistence type="predicted"/>
<dbReference type="InterPro" id="IPR017732">
    <property type="entry name" value="T4/T6SS_DotU"/>
</dbReference>
<dbReference type="eggNOG" id="COG3455">
    <property type="taxonomic scope" value="Bacteria"/>
</dbReference>
<dbReference type="AlphaFoldDB" id="C6BX21"/>
<dbReference type="EMBL" id="CP001649">
    <property type="protein sequence ID" value="ACS78501.1"/>
    <property type="molecule type" value="Genomic_DNA"/>
</dbReference>
<feature type="domain" description="Type IV / VI secretion system DotU" evidence="2">
    <location>
        <begin position="137"/>
        <end position="230"/>
    </location>
</feature>
<gene>
    <name evidence="3" type="ordered locus">Desal_0434</name>
</gene>
<sequence>MHLSDCFLELFTYIRLLTESAEMAGAEYEQVRDDVRTLITRMDDRSDLVGVPEDLYNDARFAVFAWADEAVLISKWAGVRDWLKHPLQREFYGTANAGEEFFERLDKLFNRNNGPVDQSLFADMEKEGQPVNDNGLSEVLEVYALCLSLGFTGKYFSESGEERLEELHRECVARIPGSEKGSGPFFPQSYGTGEAAPRKCCYGRIFDPVSLIFFILPVLVVGGMYFAYKVLLEQSLKLWFG</sequence>
<dbReference type="InterPro" id="IPR038522">
    <property type="entry name" value="T4/T6SS_DotU_sf"/>
</dbReference>
<organism evidence="3 4">
    <name type="scientific">Maridesulfovibrio salexigens (strain ATCC 14822 / DSM 2638 / NCIMB 8403 / VKM B-1763)</name>
    <name type="common">Desulfovibrio salexigens</name>
    <dbReference type="NCBI Taxonomy" id="526222"/>
    <lineage>
        <taxon>Bacteria</taxon>
        <taxon>Pseudomonadati</taxon>
        <taxon>Thermodesulfobacteriota</taxon>
        <taxon>Desulfovibrionia</taxon>
        <taxon>Desulfovibrionales</taxon>
        <taxon>Desulfovibrionaceae</taxon>
        <taxon>Maridesulfovibrio</taxon>
    </lineage>
</organism>
<dbReference type="RefSeq" id="WP_012766027.1">
    <property type="nucleotide sequence ID" value="NC_012881.1"/>
</dbReference>
<feature type="transmembrane region" description="Helical" evidence="1">
    <location>
        <begin position="209"/>
        <end position="228"/>
    </location>
</feature>
<dbReference type="KEGG" id="dsa:Desal_0434"/>
<dbReference type="HOGENOM" id="CLU_071818_4_0_7"/>
<evidence type="ECO:0000313" key="4">
    <source>
        <dbReference type="Proteomes" id="UP000002601"/>
    </source>
</evidence>
<dbReference type="PANTHER" id="PTHR38033:SF1">
    <property type="entry name" value="DOTU FAMILY TYPE IV_VI SECRETION SYSTEM PROTEIN"/>
    <property type="match status" value="1"/>
</dbReference>
<evidence type="ECO:0000313" key="3">
    <source>
        <dbReference type="EMBL" id="ACS78501.1"/>
    </source>
</evidence>
<dbReference type="PANTHER" id="PTHR38033">
    <property type="entry name" value="MEMBRANE PROTEIN-RELATED"/>
    <property type="match status" value="1"/>
</dbReference>